<name>A0ABN7IH88_9BURK</name>
<dbReference type="InterPro" id="IPR018206">
    <property type="entry name" value="ETF_asu_C_CS"/>
</dbReference>
<dbReference type="SUPFAM" id="SSF52402">
    <property type="entry name" value="Adenine nucleotide alpha hydrolases-like"/>
    <property type="match status" value="1"/>
</dbReference>
<dbReference type="PANTHER" id="PTHR43153">
    <property type="entry name" value="ELECTRON TRANSFER FLAVOPROTEIN ALPHA"/>
    <property type="match status" value="1"/>
</dbReference>
<comment type="caution">
    <text evidence="7">The sequence shown here is derived from an EMBL/GenBank/DDBJ whole genome shotgun (WGS) entry which is preliminary data.</text>
</comment>
<dbReference type="SMART" id="SM00893">
    <property type="entry name" value="ETF"/>
    <property type="match status" value="1"/>
</dbReference>
<dbReference type="InterPro" id="IPR001308">
    <property type="entry name" value="ETF_a/FixB"/>
</dbReference>
<dbReference type="PANTHER" id="PTHR43153:SF1">
    <property type="entry name" value="ELECTRON TRANSFER FLAVOPROTEIN SUBUNIT ALPHA, MITOCHONDRIAL"/>
    <property type="match status" value="1"/>
</dbReference>
<dbReference type="InterPro" id="IPR033947">
    <property type="entry name" value="ETF_alpha_N"/>
</dbReference>
<evidence type="ECO:0000256" key="5">
    <source>
        <dbReference type="ARBA" id="ARBA00022982"/>
    </source>
</evidence>
<keyword evidence="5" id="KW-0249">Electron transport</keyword>
<dbReference type="SUPFAM" id="SSF52467">
    <property type="entry name" value="DHS-like NAD/FAD-binding domain"/>
    <property type="match status" value="1"/>
</dbReference>
<sequence>MTNLVIAEHDNVTIKAATLNTVAAAQKIGGDVHVLIAGHNAQAAADAAAKIAGVAKVLLADAPHLEQGLAENVEATVLSIAKQYSHILAPATALGKNVAPRIAAKLDVAQISDITAVDSPDTFERPIYAGNAIATVQSQDAIKVITVRTTAFDAVAAEGGSAAVEKLEPAADSGLSQFVSREVTKLDRPELTSAKIIVSGGRGLGSGENYTKVLEPLADKLNAALGASRAAVDAGYVPNDYQVGQTGKIVAPQLYVAVGISGAIQHLAGMKDSKVIVAINKDEEAPIFSVADYGLVGDLFTAVPEWANAPA</sequence>
<dbReference type="InterPro" id="IPR014731">
    <property type="entry name" value="ETF_asu_C"/>
</dbReference>
<dbReference type="Pfam" id="PF00766">
    <property type="entry name" value="ETF_alpha"/>
    <property type="match status" value="1"/>
</dbReference>
<evidence type="ECO:0000256" key="2">
    <source>
        <dbReference type="ARBA" id="ARBA00022448"/>
    </source>
</evidence>
<proteinExistence type="inferred from homology"/>
<evidence type="ECO:0000259" key="6">
    <source>
        <dbReference type="SMART" id="SM00893"/>
    </source>
</evidence>
<gene>
    <name evidence="7" type="primary">etfA_8</name>
    <name evidence="7" type="ORF">LMG27952_06566</name>
</gene>
<keyword evidence="4" id="KW-0274">FAD</keyword>
<evidence type="ECO:0000313" key="7">
    <source>
        <dbReference type="EMBL" id="CAD6558172.1"/>
    </source>
</evidence>
<dbReference type="CDD" id="cd01715">
    <property type="entry name" value="ETF_alpha"/>
    <property type="match status" value="1"/>
</dbReference>
<dbReference type="RefSeq" id="WP_201700026.1">
    <property type="nucleotide sequence ID" value="NZ_CAJHCQ010000024.1"/>
</dbReference>
<protein>
    <submittedName>
        <fullName evidence="7">Electron transfer flavoprotein subunit alpha</fullName>
    </submittedName>
</protein>
<evidence type="ECO:0000313" key="8">
    <source>
        <dbReference type="Proteomes" id="UP000656319"/>
    </source>
</evidence>
<dbReference type="Gene3D" id="3.40.50.620">
    <property type="entry name" value="HUPs"/>
    <property type="match status" value="1"/>
</dbReference>
<evidence type="ECO:0000256" key="1">
    <source>
        <dbReference type="ARBA" id="ARBA00005817"/>
    </source>
</evidence>
<keyword evidence="3" id="KW-0285">Flavoprotein</keyword>
<dbReference type="EMBL" id="CAJHCQ010000024">
    <property type="protein sequence ID" value="CAD6558172.1"/>
    <property type="molecule type" value="Genomic_DNA"/>
</dbReference>
<feature type="domain" description="Electron transfer flavoprotein alpha/beta-subunit N-terminal" evidence="6">
    <location>
        <begin position="3"/>
        <end position="182"/>
    </location>
</feature>
<keyword evidence="2" id="KW-0813">Transport</keyword>
<dbReference type="Gene3D" id="3.40.50.1220">
    <property type="entry name" value="TPP-binding domain"/>
    <property type="match status" value="1"/>
</dbReference>
<evidence type="ECO:0000256" key="3">
    <source>
        <dbReference type="ARBA" id="ARBA00022630"/>
    </source>
</evidence>
<organism evidence="7 8">
    <name type="scientific">Paraburkholderia hiiakae</name>
    <dbReference type="NCBI Taxonomy" id="1081782"/>
    <lineage>
        <taxon>Bacteria</taxon>
        <taxon>Pseudomonadati</taxon>
        <taxon>Pseudomonadota</taxon>
        <taxon>Betaproteobacteria</taxon>
        <taxon>Burkholderiales</taxon>
        <taxon>Burkholderiaceae</taxon>
        <taxon>Paraburkholderia</taxon>
    </lineage>
</organism>
<reference evidence="7 8" key="1">
    <citation type="submission" date="2020-10" db="EMBL/GenBank/DDBJ databases">
        <authorList>
            <person name="Peeters C."/>
        </authorList>
    </citation>
    <scope>NUCLEOTIDE SEQUENCE [LARGE SCALE GENOMIC DNA]</scope>
    <source>
        <strain evidence="7 8">LMG 27952</strain>
    </source>
</reference>
<dbReference type="InterPro" id="IPR014729">
    <property type="entry name" value="Rossmann-like_a/b/a_fold"/>
</dbReference>
<dbReference type="InterPro" id="IPR014730">
    <property type="entry name" value="ETF_a/b_N"/>
</dbReference>
<dbReference type="PROSITE" id="PS00696">
    <property type="entry name" value="ETF_ALPHA"/>
    <property type="match status" value="1"/>
</dbReference>
<dbReference type="Pfam" id="PF01012">
    <property type="entry name" value="ETF"/>
    <property type="match status" value="1"/>
</dbReference>
<dbReference type="PIRSF" id="PIRSF000089">
    <property type="entry name" value="Electra_flavoP_a"/>
    <property type="match status" value="1"/>
</dbReference>
<keyword evidence="8" id="KW-1185">Reference proteome</keyword>
<accession>A0ABN7IH88</accession>
<dbReference type="Proteomes" id="UP000656319">
    <property type="component" value="Unassembled WGS sequence"/>
</dbReference>
<dbReference type="InterPro" id="IPR029035">
    <property type="entry name" value="DHS-like_NAD/FAD-binding_dom"/>
</dbReference>
<evidence type="ECO:0000256" key="4">
    <source>
        <dbReference type="ARBA" id="ARBA00022827"/>
    </source>
</evidence>
<comment type="similarity">
    <text evidence="1">Belongs to the ETF alpha-subunit/FixB family.</text>
</comment>